<keyword evidence="3" id="KW-1185">Reference proteome</keyword>
<feature type="region of interest" description="Disordered" evidence="1">
    <location>
        <begin position="161"/>
        <end position="189"/>
    </location>
</feature>
<feature type="non-terminal residue" evidence="2">
    <location>
        <position position="1"/>
    </location>
</feature>
<proteinExistence type="predicted"/>
<protein>
    <submittedName>
        <fullName evidence="2">Uncharacterized protein</fullName>
    </submittedName>
</protein>
<name>A0A812U3D6_SYMPI</name>
<organism evidence="2 3">
    <name type="scientific">Symbiodinium pilosum</name>
    <name type="common">Dinoflagellate</name>
    <dbReference type="NCBI Taxonomy" id="2952"/>
    <lineage>
        <taxon>Eukaryota</taxon>
        <taxon>Sar</taxon>
        <taxon>Alveolata</taxon>
        <taxon>Dinophyceae</taxon>
        <taxon>Suessiales</taxon>
        <taxon>Symbiodiniaceae</taxon>
        <taxon>Symbiodinium</taxon>
    </lineage>
</organism>
<dbReference type="AlphaFoldDB" id="A0A812U3D6"/>
<evidence type="ECO:0000313" key="3">
    <source>
        <dbReference type="Proteomes" id="UP000649617"/>
    </source>
</evidence>
<accession>A0A812U3D6</accession>
<evidence type="ECO:0000256" key="1">
    <source>
        <dbReference type="SAM" id="MobiDB-lite"/>
    </source>
</evidence>
<dbReference type="EMBL" id="CAJNIZ010034110">
    <property type="protein sequence ID" value="CAE7550330.1"/>
    <property type="molecule type" value="Genomic_DNA"/>
</dbReference>
<dbReference type="Proteomes" id="UP000649617">
    <property type="component" value="Unassembled WGS sequence"/>
</dbReference>
<sequence length="237" mass="26064">MTEWHPPAPASTGRLGPLRAILTGQASTPATLVIDLFTRTGEFAEAFLKQRKNRSHTFFLGFCESQTEATYVETVLRSTLAEGYLAGGPMPAGDSIPCKVPEDILEAIPATPAMNLLVTKDEKLYSPVALVKEWQSHPLAKDFQLWLDEFLAAGYEIVDPNQTPAEETKDDVQGQTQNKRKREGESAATGTKKIKIDAGPVLDSDKISGAILFEVKVTLFKDIYANLQIRAQSEVWL</sequence>
<evidence type="ECO:0000313" key="2">
    <source>
        <dbReference type="EMBL" id="CAE7550330.1"/>
    </source>
</evidence>
<reference evidence="2" key="1">
    <citation type="submission" date="2021-02" db="EMBL/GenBank/DDBJ databases">
        <authorList>
            <person name="Dougan E. K."/>
            <person name="Rhodes N."/>
            <person name="Thang M."/>
            <person name="Chan C."/>
        </authorList>
    </citation>
    <scope>NUCLEOTIDE SEQUENCE</scope>
</reference>
<gene>
    <name evidence="2" type="ORF">SPIL2461_LOCUS14622</name>
</gene>
<comment type="caution">
    <text evidence="2">The sequence shown here is derived from an EMBL/GenBank/DDBJ whole genome shotgun (WGS) entry which is preliminary data.</text>
</comment>